<evidence type="ECO:0000313" key="3">
    <source>
        <dbReference type="EMBL" id="EGS23159.1"/>
    </source>
</evidence>
<dbReference type="InterPro" id="IPR027450">
    <property type="entry name" value="AlkB-like"/>
</dbReference>
<evidence type="ECO:0000259" key="2">
    <source>
        <dbReference type="Pfam" id="PF13532"/>
    </source>
</evidence>
<feature type="binding site" evidence="1">
    <location>
        <position position="114"/>
    </location>
    <ligand>
        <name>2-oxoglutarate</name>
        <dbReference type="ChEBI" id="CHEBI:16810"/>
    </ligand>
</feature>
<dbReference type="eggNOG" id="ENOG502RXDU">
    <property type="taxonomic scope" value="Eukaryota"/>
</dbReference>
<feature type="domain" description="Alpha-ketoglutarate-dependent dioxygenase AlkB-like" evidence="2">
    <location>
        <begin position="37"/>
        <end position="202"/>
    </location>
</feature>
<dbReference type="OrthoDB" id="2163491at2759"/>
<keyword evidence="4" id="KW-1185">Reference proteome</keyword>
<name>G0RZZ8_CHATD</name>
<dbReference type="HOGENOM" id="CLU_101046_0_0_1"/>
<dbReference type="RefSeq" id="XP_006691350.1">
    <property type="nucleotide sequence ID" value="XM_006691287.1"/>
</dbReference>
<dbReference type="GO" id="GO:0051747">
    <property type="term" value="F:cytosine C-5 DNA demethylase activity"/>
    <property type="evidence" value="ECO:0007669"/>
    <property type="project" value="TreeGrafter"/>
</dbReference>
<dbReference type="AlphaFoldDB" id="G0RZZ8"/>
<dbReference type="Proteomes" id="UP000008066">
    <property type="component" value="Unassembled WGS sequence"/>
</dbReference>
<proteinExistence type="predicted"/>
<dbReference type="SUPFAM" id="SSF51197">
    <property type="entry name" value="Clavaminate synthase-like"/>
    <property type="match status" value="1"/>
</dbReference>
<protein>
    <recommendedName>
        <fullName evidence="2">Alpha-ketoglutarate-dependent dioxygenase AlkB-like domain-containing protein</fullName>
    </recommendedName>
</protein>
<accession>G0RZZ8</accession>
<dbReference type="GO" id="GO:0035516">
    <property type="term" value="F:broad specificity oxidative DNA demethylase activity"/>
    <property type="evidence" value="ECO:0007669"/>
    <property type="project" value="TreeGrafter"/>
</dbReference>
<dbReference type="GO" id="GO:0006307">
    <property type="term" value="P:DNA alkylation repair"/>
    <property type="evidence" value="ECO:0007669"/>
    <property type="project" value="TreeGrafter"/>
</dbReference>
<feature type="binding site" evidence="1">
    <location>
        <position position="123"/>
    </location>
    <ligand>
        <name>2-oxoglutarate</name>
        <dbReference type="ChEBI" id="CHEBI:16810"/>
    </ligand>
</feature>
<reference evidence="3 4" key="1">
    <citation type="journal article" date="2011" name="Cell">
        <title>Insight into structure and assembly of the nuclear pore complex by utilizing the genome of a eukaryotic thermophile.</title>
        <authorList>
            <person name="Amlacher S."/>
            <person name="Sarges P."/>
            <person name="Flemming D."/>
            <person name="van Noort V."/>
            <person name="Kunze R."/>
            <person name="Devos D.P."/>
            <person name="Arumugam M."/>
            <person name="Bork P."/>
            <person name="Hurt E."/>
        </authorList>
    </citation>
    <scope>NUCLEOTIDE SEQUENCE [LARGE SCALE GENOMIC DNA]</scope>
    <source>
        <strain evidence="4">DSM 1495 / CBS 144.50 / IMI 039719</strain>
    </source>
</reference>
<dbReference type="Gene3D" id="2.60.120.590">
    <property type="entry name" value="Alpha-ketoglutarate-dependent dioxygenase AlkB-like"/>
    <property type="match status" value="1"/>
</dbReference>
<organism evidence="4">
    <name type="scientific">Chaetomium thermophilum (strain DSM 1495 / CBS 144.50 / IMI 039719)</name>
    <name type="common">Thermochaetoides thermophila</name>
    <dbReference type="NCBI Taxonomy" id="759272"/>
    <lineage>
        <taxon>Eukaryota</taxon>
        <taxon>Fungi</taxon>
        <taxon>Dikarya</taxon>
        <taxon>Ascomycota</taxon>
        <taxon>Pezizomycotina</taxon>
        <taxon>Sordariomycetes</taxon>
        <taxon>Sordariomycetidae</taxon>
        <taxon>Sordariales</taxon>
        <taxon>Chaetomiaceae</taxon>
        <taxon>Thermochaetoides</taxon>
    </lineage>
</organism>
<dbReference type="InterPro" id="IPR032852">
    <property type="entry name" value="ALKBH2"/>
</dbReference>
<dbReference type="InterPro" id="IPR037151">
    <property type="entry name" value="AlkB-like_sf"/>
</dbReference>
<gene>
    <name evidence="3" type="ORF">CTHT_0008200</name>
</gene>
<dbReference type="GeneID" id="18254858"/>
<dbReference type="GO" id="GO:0008198">
    <property type="term" value="F:ferrous iron binding"/>
    <property type="evidence" value="ECO:0007669"/>
    <property type="project" value="TreeGrafter"/>
</dbReference>
<dbReference type="Pfam" id="PF13532">
    <property type="entry name" value="2OG-FeII_Oxy_2"/>
    <property type="match status" value="1"/>
</dbReference>
<dbReference type="KEGG" id="cthr:CTHT_0008200"/>
<dbReference type="PANTHER" id="PTHR31573">
    <property type="entry name" value="ALPHA-KETOGLUTARATE-DEPENDENT DIOXYGENASE ALKB HOMOLOG 2"/>
    <property type="match status" value="1"/>
</dbReference>
<evidence type="ECO:0000313" key="4">
    <source>
        <dbReference type="Proteomes" id="UP000008066"/>
    </source>
</evidence>
<dbReference type="PANTHER" id="PTHR31573:SF4">
    <property type="entry name" value="FE2OG DIOXYGENASE DOMAIN-CONTAINING PROTEIN"/>
    <property type="match status" value="1"/>
</dbReference>
<sequence length="249" mass="28056">MPDGPDDLFRTLEKIDIGLRRNPAALVGHKLEGYTRHFQQNFGARYKFGVTVQSKGFDEAPDVILKALHRLIWAKTVTVKASNAFLEKLDPEAIGPKAHLPKANDFNELLALGYMEGDKIRYHDDGESELGPVVAALSLGSPCTMKFRPKKSQPFKWLKRRGKHGDEVWQDFLEVTMKHGDIMVMIGEDIQKVYEHTVEPHGVRRFSLTARYIDPGRMTSEEDKREAAINGAIPEHANAFVYDGGDVEI</sequence>
<dbReference type="EMBL" id="GL988037">
    <property type="protein sequence ID" value="EGS23159.1"/>
    <property type="molecule type" value="Genomic_DNA"/>
</dbReference>
<dbReference type="STRING" id="759272.G0RZZ8"/>
<evidence type="ECO:0000256" key="1">
    <source>
        <dbReference type="PIRSR" id="PIRSR632852-1"/>
    </source>
</evidence>